<dbReference type="Proteomes" id="UP000036045">
    <property type="component" value="Unassembled WGS sequence"/>
</dbReference>
<gene>
    <name evidence="3" type="ORF">ABW02_03280</name>
</gene>
<dbReference type="PANTHER" id="PTHR14969">
    <property type="entry name" value="SPHINGOSINE-1-PHOSPHATE PHOSPHOHYDROLASE"/>
    <property type="match status" value="1"/>
</dbReference>
<dbReference type="Pfam" id="PF01569">
    <property type="entry name" value="PAP2"/>
    <property type="match status" value="1"/>
</dbReference>
<accession>A0A0J1IPQ2</accession>
<evidence type="ECO:0000259" key="2">
    <source>
        <dbReference type="SMART" id="SM00014"/>
    </source>
</evidence>
<comment type="caution">
    <text evidence="3">The sequence shown here is derived from an EMBL/GenBank/DDBJ whole genome shotgun (WGS) entry which is preliminary data.</text>
</comment>
<dbReference type="InterPro" id="IPR036938">
    <property type="entry name" value="PAP2/HPO_sf"/>
</dbReference>
<feature type="domain" description="Phosphatidic acid phosphatase type 2/haloperoxidase" evidence="2">
    <location>
        <begin position="91"/>
        <end position="203"/>
    </location>
</feature>
<proteinExistence type="predicted"/>
<sequence length="215" mass="24308">MERRITSKYIGVMLAVILIFSGLFYIIARHVKSSDIISFDDTIIHFTQSFISDELTIWVERITFLGSILFIAVAILIITVLLLWKKKYALAIFFISANGFGALLNTLLKWFFKRERPDILPVIIEKGYSFPSGHSMGSLIFFSSCAYLCIHLLNSTGKKVMAYIIACMLILLIGTSRVYLGVHYPTDVVGGYSIGIAYSAVCILAFRLYEFKTKR</sequence>
<dbReference type="SMART" id="SM00014">
    <property type="entry name" value="acidPPc"/>
    <property type="match status" value="1"/>
</dbReference>
<dbReference type="PATRIC" id="fig|1397.4.peg.1928"/>
<feature type="transmembrane region" description="Helical" evidence="1">
    <location>
        <begin position="160"/>
        <end position="180"/>
    </location>
</feature>
<dbReference type="SUPFAM" id="SSF48317">
    <property type="entry name" value="Acid phosphatase/Vanadium-dependent haloperoxidase"/>
    <property type="match status" value="1"/>
</dbReference>
<keyword evidence="1" id="KW-1133">Transmembrane helix</keyword>
<dbReference type="RefSeq" id="WP_047940486.1">
    <property type="nucleotide sequence ID" value="NZ_JBANBP010000002.1"/>
</dbReference>
<feature type="transmembrane region" description="Helical" evidence="1">
    <location>
        <begin position="132"/>
        <end position="153"/>
    </location>
</feature>
<dbReference type="Gene3D" id="1.20.144.10">
    <property type="entry name" value="Phosphatidic acid phosphatase type 2/haloperoxidase"/>
    <property type="match status" value="2"/>
</dbReference>
<reference evidence="3 4" key="1">
    <citation type="submission" date="2015-05" db="EMBL/GenBank/DDBJ databases">
        <title>Whole genome sequence and identification of bacterial endophytes from Costus igneus.</title>
        <authorList>
            <person name="Lee Y.P."/>
            <person name="Gan H.M."/>
            <person name="Eng W."/>
            <person name="Wheatley M.S."/>
            <person name="Caraballo A."/>
            <person name="Polter S."/>
            <person name="Savka M.A."/>
            <person name="Hudson A.O."/>
        </authorList>
    </citation>
    <scope>NUCLEOTIDE SEQUENCE [LARGE SCALE GENOMIC DNA]</scope>
    <source>
        <strain evidence="3 4">RIT379</strain>
    </source>
</reference>
<name>A0A0J1IPQ2_NIACI</name>
<dbReference type="InterPro" id="IPR000326">
    <property type="entry name" value="PAP2/HPO"/>
</dbReference>
<evidence type="ECO:0000313" key="4">
    <source>
        <dbReference type="Proteomes" id="UP000036045"/>
    </source>
</evidence>
<feature type="transmembrane region" description="Helical" evidence="1">
    <location>
        <begin position="9"/>
        <end position="28"/>
    </location>
</feature>
<keyword evidence="1" id="KW-0812">Transmembrane</keyword>
<feature type="transmembrane region" description="Helical" evidence="1">
    <location>
        <begin position="62"/>
        <end position="84"/>
    </location>
</feature>
<organism evidence="3 4">
    <name type="scientific">Niallia circulans</name>
    <name type="common">Bacillus circulans</name>
    <dbReference type="NCBI Taxonomy" id="1397"/>
    <lineage>
        <taxon>Bacteria</taxon>
        <taxon>Bacillati</taxon>
        <taxon>Bacillota</taxon>
        <taxon>Bacilli</taxon>
        <taxon>Bacillales</taxon>
        <taxon>Bacillaceae</taxon>
        <taxon>Niallia</taxon>
    </lineage>
</organism>
<keyword evidence="4" id="KW-1185">Reference proteome</keyword>
<dbReference type="OrthoDB" id="9789113at2"/>
<dbReference type="AlphaFoldDB" id="A0A0J1IPQ2"/>
<keyword evidence="1" id="KW-0472">Membrane</keyword>
<feature type="transmembrane region" description="Helical" evidence="1">
    <location>
        <begin position="91"/>
        <end position="112"/>
    </location>
</feature>
<dbReference type="EMBL" id="LDPH01000002">
    <property type="protein sequence ID" value="KLV27931.1"/>
    <property type="molecule type" value="Genomic_DNA"/>
</dbReference>
<protein>
    <recommendedName>
        <fullName evidence="2">Phosphatidic acid phosphatase type 2/haloperoxidase domain-containing protein</fullName>
    </recommendedName>
</protein>
<dbReference type="CDD" id="cd03392">
    <property type="entry name" value="PAP2_like_2"/>
    <property type="match status" value="1"/>
</dbReference>
<feature type="transmembrane region" description="Helical" evidence="1">
    <location>
        <begin position="192"/>
        <end position="209"/>
    </location>
</feature>
<evidence type="ECO:0000313" key="3">
    <source>
        <dbReference type="EMBL" id="KLV27931.1"/>
    </source>
</evidence>
<dbReference type="PANTHER" id="PTHR14969:SF13">
    <property type="entry name" value="AT30094P"/>
    <property type="match status" value="1"/>
</dbReference>
<evidence type="ECO:0000256" key="1">
    <source>
        <dbReference type="SAM" id="Phobius"/>
    </source>
</evidence>